<comment type="caution">
    <text evidence="4">The sequence shown here is derived from an EMBL/GenBank/DDBJ whole genome shotgun (WGS) entry which is preliminary data.</text>
</comment>
<keyword evidence="2 4" id="KW-0808">Transferase</keyword>
<evidence type="ECO:0000256" key="1">
    <source>
        <dbReference type="ARBA" id="ARBA00010990"/>
    </source>
</evidence>
<evidence type="ECO:0000256" key="2">
    <source>
        <dbReference type="ARBA" id="ARBA00022679"/>
    </source>
</evidence>
<name>A0A931FPW3_9HYPH</name>
<dbReference type="PANTHER" id="PTHR12215">
    <property type="entry name" value="PHOSPHOPANTETHEINE TRANSFERASE"/>
    <property type="match status" value="1"/>
</dbReference>
<accession>A0A931FPW3</accession>
<dbReference type="GO" id="GO:0008897">
    <property type="term" value="F:holo-[acyl-carrier-protein] synthase activity"/>
    <property type="evidence" value="ECO:0007669"/>
    <property type="project" value="InterPro"/>
</dbReference>
<dbReference type="InterPro" id="IPR050559">
    <property type="entry name" value="P-Pant_transferase_sf"/>
</dbReference>
<dbReference type="Proteomes" id="UP000599312">
    <property type="component" value="Unassembled WGS sequence"/>
</dbReference>
<dbReference type="InterPro" id="IPR008278">
    <property type="entry name" value="4-PPantetheinyl_Trfase_dom"/>
</dbReference>
<comment type="similarity">
    <text evidence="1">Belongs to the P-Pant transferase superfamily. Gsp/Sfp/HetI/AcpT family.</text>
</comment>
<dbReference type="PANTHER" id="PTHR12215:SF10">
    <property type="entry name" value="L-AMINOADIPATE-SEMIALDEHYDE DEHYDROGENASE-PHOSPHOPANTETHEINYL TRANSFERASE"/>
    <property type="match status" value="1"/>
</dbReference>
<proteinExistence type="inferred from homology"/>
<protein>
    <submittedName>
        <fullName evidence="4">4'-phosphopantetheinyl transferase superfamily protein</fullName>
    </submittedName>
</protein>
<dbReference type="GO" id="GO:0005829">
    <property type="term" value="C:cytosol"/>
    <property type="evidence" value="ECO:0007669"/>
    <property type="project" value="TreeGrafter"/>
</dbReference>
<sequence length="262" mass="28523">MISLYAIDRRRSADILLSGCLDVFERTAGGAERRHAARLRRESDRLAYRIGHGGLRLAMAEECGFPPEEIRLETTPAGKPFVPGGPFFNLSHAGDMTLVAVSRTFDVGLDIERLAAPSDGAGSLSAALADEDEGLLASLSEIREHAETILWSIKEAALKLTGEVMVDPRHLAVTRQWGGGFRVRPARAAKAPLPDIFVHLIVMHDDYVATLATYERAVTAQAAVVVKDLPLPSFCAFTAERVPKPAPQPIFRDSSLSARMWP</sequence>
<evidence type="ECO:0000313" key="4">
    <source>
        <dbReference type="EMBL" id="MBF9232853.1"/>
    </source>
</evidence>
<dbReference type="SUPFAM" id="SSF56214">
    <property type="entry name" value="4'-phosphopantetheinyl transferase"/>
    <property type="match status" value="2"/>
</dbReference>
<dbReference type="InterPro" id="IPR037143">
    <property type="entry name" value="4-PPantetheinyl_Trfase_dom_sf"/>
</dbReference>
<dbReference type="RefSeq" id="WP_196270844.1">
    <property type="nucleotide sequence ID" value="NZ_JADQDO010000002.1"/>
</dbReference>
<gene>
    <name evidence="4" type="ORF">I2H38_05610</name>
</gene>
<dbReference type="GO" id="GO:0019878">
    <property type="term" value="P:lysine biosynthetic process via aminoadipic acid"/>
    <property type="evidence" value="ECO:0007669"/>
    <property type="project" value="TreeGrafter"/>
</dbReference>
<organism evidence="4 5">
    <name type="scientific">Microvirga alba</name>
    <dbReference type="NCBI Taxonomy" id="2791025"/>
    <lineage>
        <taxon>Bacteria</taxon>
        <taxon>Pseudomonadati</taxon>
        <taxon>Pseudomonadota</taxon>
        <taxon>Alphaproteobacteria</taxon>
        <taxon>Hyphomicrobiales</taxon>
        <taxon>Methylobacteriaceae</taxon>
        <taxon>Microvirga</taxon>
    </lineage>
</organism>
<evidence type="ECO:0000259" key="3">
    <source>
        <dbReference type="Pfam" id="PF01648"/>
    </source>
</evidence>
<feature type="domain" description="4'-phosphopantetheinyl transferase" evidence="3">
    <location>
        <begin position="107"/>
        <end position="211"/>
    </location>
</feature>
<dbReference type="Pfam" id="PF01648">
    <property type="entry name" value="ACPS"/>
    <property type="match status" value="1"/>
</dbReference>
<dbReference type="AlphaFoldDB" id="A0A931FPW3"/>
<reference evidence="4" key="1">
    <citation type="submission" date="2020-11" db="EMBL/GenBank/DDBJ databases">
        <authorList>
            <person name="Kim M.K."/>
        </authorList>
    </citation>
    <scope>NUCLEOTIDE SEQUENCE</scope>
    <source>
        <strain evidence="4">BT350</strain>
    </source>
</reference>
<keyword evidence="5" id="KW-1185">Reference proteome</keyword>
<dbReference type="GO" id="GO:0000287">
    <property type="term" value="F:magnesium ion binding"/>
    <property type="evidence" value="ECO:0007669"/>
    <property type="project" value="InterPro"/>
</dbReference>
<dbReference type="EMBL" id="JADQDO010000002">
    <property type="protein sequence ID" value="MBF9232853.1"/>
    <property type="molecule type" value="Genomic_DNA"/>
</dbReference>
<evidence type="ECO:0000313" key="5">
    <source>
        <dbReference type="Proteomes" id="UP000599312"/>
    </source>
</evidence>
<dbReference type="Gene3D" id="3.90.470.20">
    <property type="entry name" value="4'-phosphopantetheinyl transferase domain"/>
    <property type="match status" value="1"/>
</dbReference>